<dbReference type="EMBL" id="CP086720">
    <property type="protein sequence ID" value="WOO86340.1"/>
    <property type="molecule type" value="Genomic_DNA"/>
</dbReference>
<organism evidence="1 2">
    <name type="scientific">Vanrija pseudolonga</name>
    <dbReference type="NCBI Taxonomy" id="143232"/>
    <lineage>
        <taxon>Eukaryota</taxon>
        <taxon>Fungi</taxon>
        <taxon>Dikarya</taxon>
        <taxon>Basidiomycota</taxon>
        <taxon>Agaricomycotina</taxon>
        <taxon>Tremellomycetes</taxon>
        <taxon>Trichosporonales</taxon>
        <taxon>Trichosporonaceae</taxon>
        <taxon>Vanrija</taxon>
    </lineage>
</organism>
<gene>
    <name evidence="1" type="ORF">LOC62_07G009821</name>
</gene>
<reference evidence="1" key="1">
    <citation type="submission" date="2023-10" db="EMBL/GenBank/DDBJ databases">
        <authorList>
            <person name="Noh H."/>
        </authorList>
    </citation>
    <scope>NUCLEOTIDE SEQUENCE</scope>
    <source>
        <strain evidence="1">DUCC4014</strain>
    </source>
</reference>
<evidence type="ECO:0008006" key="3">
    <source>
        <dbReference type="Google" id="ProtNLM"/>
    </source>
</evidence>
<dbReference type="Proteomes" id="UP000827549">
    <property type="component" value="Chromosome 7"/>
</dbReference>
<evidence type="ECO:0000313" key="2">
    <source>
        <dbReference type="Proteomes" id="UP000827549"/>
    </source>
</evidence>
<evidence type="ECO:0000313" key="1">
    <source>
        <dbReference type="EMBL" id="WOO86340.1"/>
    </source>
</evidence>
<proteinExistence type="predicted"/>
<name>A0AAF1BQT1_9TREE</name>
<sequence length="598" mass="67396">MRVRDPVATFDDYVLLEIFAHVPAEDVVRASYNTSRRWRAVITRLKLCKPIFFGLSNVNTADSYVLRQREQRDIRFDQSRKVDWRAHCVANMFQERAWASGKGVLRWSPDIIETGIWGGKTCRARLESLDQGTTYASTKQLWLIDAKTLIPKFDPAILPRGEYEHVFVLDVLGHVLCRHLRDDENECDRVEVWVRTWTVSLFGQLCEPSGDIPEFQHLVSFHLPHDTDPSHPYLLRVDRDQETDDLALILAAPNYEDSTIVLSCLATSAGGGSCDPSLQAEPLATIHLEDMEQVMDDPNFFAMAMDQELLFIVSAEAQVYSRHSSRYIMSIPVEGGVDVATDFPVAVAYDLTEAVRSVQASPDRAAAYANPPAGKPLIFRGIMRGSTHGSTFESPRLYHSITGPIATPEYHSDKSVYPVQVLVAGEDLVVEYDWFGLQVIKQYQSVFLHAETMEASDREDYVASNSIFIGYIAEVEKTGHHVAVSGTRVVITQTDHVLVMDVATMPLPEPDTTPTEIPVTVIYGVNRDGYWPGQSPRAMTMSNGAIYELVPLHASNERAYRAAAKNDTMMARWEDWWGDTRCPDFVTVPKPRQPYFWS</sequence>
<dbReference type="AlphaFoldDB" id="A0AAF1BQT1"/>
<accession>A0AAF1BQT1</accession>
<keyword evidence="2" id="KW-1185">Reference proteome</keyword>
<dbReference type="CDD" id="cd09917">
    <property type="entry name" value="F-box_SF"/>
    <property type="match status" value="1"/>
</dbReference>
<dbReference type="GeneID" id="87812982"/>
<protein>
    <recommendedName>
        <fullName evidence="3">F-box domain-containing protein</fullName>
    </recommendedName>
</protein>
<dbReference type="RefSeq" id="XP_062632366.1">
    <property type="nucleotide sequence ID" value="XM_062776382.1"/>
</dbReference>